<evidence type="ECO:0000256" key="1">
    <source>
        <dbReference type="ARBA" id="ARBA00004236"/>
    </source>
</evidence>
<name>A0A3Q0KQI1_SCHMA</name>
<reference evidence="10" key="2">
    <citation type="submission" date="2018-12" db="UniProtKB">
        <authorList>
            <consortium name="WormBaseParasite"/>
        </authorList>
    </citation>
    <scope>IDENTIFICATION</scope>
    <source>
        <strain evidence="10">Puerto Rican</strain>
    </source>
</reference>
<dbReference type="ExpressionAtlas" id="A0A3Q0KQI1">
    <property type="expression patterns" value="baseline"/>
</dbReference>
<protein>
    <submittedName>
        <fullName evidence="10">Calponin-homology (CH) domain-containing protein</fullName>
    </submittedName>
</protein>
<dbReference type="GO" id="GO:0072659">
    <property type="term" value="P:protein localization to plasma membrane"/>
    <property type="evidence" value="ECO:0007669"/>
    <property type="project" value="TreeGrafter"/>
</dbReference>
<evidence type="ECO:0000256" key="4">
    <source>
        <dbReference type="ARBA" id="ARBA00022490"/>
    </source>
</evidence>
<comment type="similarity">
    <text evidence="6">Belongs to the Hyccin family.</text>
</comment>
<keyword evidence="5 8" id="KW-0472">Membrane</keyword>
<keyword evidence="3" id="KW-1003">Cell membrane</keyword>
<accession>A0A3Q0KQI1</accession>
<reference evidence="9" key="1">
    <citation type="journal article" date="2012" name="PLoS Negl. Trop. Dis.">
        <title>A systematically improved high quality genome and transcriptome of the human blood fluke Schistosoma mansoni.</title>
        <authorList>
            <person name="Protasio A.V."/>
            <person name="Tsai I.J."/>
            <person name="Babbage A."/>
            <person name="Nichol S."/>
            <person name="Hunt M."/>
            <person name="Aslett M.A."/>
            <person name="De Silva N."/>
            <person name="Velarde G.S."/>
            <person name="Anderson T.J."/>
            <person name="Clark R.C."/>
            <person name="Davidson C."/>
            <person name="Dillon G.P."/>
            <person name="Holroyd N.E."/>
            <person name="LoVerde P.T."/>
            <person name="Lloyd C."/>
            <person name="McQuillan J."/>
            <person name="Oliveira G."/>
            <person name="Otto T.D."/>
            <person name="Parker-Manuel S.J."/>
            <person name="Quail M.A."/>
            <person name="Wilson R.A."/>
            <person name="Zerlotini A."/>
            <person name="Dunne D.W."/>
            <person name="Berriman M."/>
        </authorList>
    </citation>
    <scope>NUCLEOTIDE SEQUENCE [LARGE SCALE GENOMIC DNA]</scope>
    <source>
        <strain evidence="9">Puerto Rican</strain>
    </source>
</reference>
<keyword evidence="4" id="KW-0963">Cytoplasm</keyword>
<sequence>MPMRIPQPIQIWFNSLHYYRKKIQSHNDSTLLIDKSDEKFIDYNPLLIGGIENLLLEMIPKNSKSIIKDGANEVAQWICQNLILLYDININDDCNKLDITNSLNVYRNNLLNDIQLITIELLPTIIYVYFCLFIFFESTKSYQTKSPISISNKPDIKLNKLFNFDKFHSLLKQNEDITQMLNYQSNNLLNINKQLNITKSQIINQSINELSPSSSSFKFENNKKYSTNIHKLIKQQTKLNNEQQQKNKKKQINELLINEQMNLINIFEVFLFTIYQIYQRKNLLKLSLNEDNIEIYFEPIKLCNPSIYCDELFNKNEINKMDYLTKLYDQLVVLKQSDKLNNEQDSNRKLNEYTFNSRNRMHILTALMKEYSAYSPSCVSKQSRISLCKLACLFNPFSNQYSENMPLQFEESDLVDDDGHTCDTNSMKLENVSENEKQDNSVHERVTSQPTSPKSLGKMEEHTSKEMQNSYTNLETNRQLKFSRVTGLSSNFVTEILFSLYPVLFTEHSDLACEGVKSLKARATYEIWSNVLLLINSIEKDYTRSKSPDLKLLKFDNRVISQEVLNNSNFNECSVEEHKLDSEQLSLASAYCGLWSGLLGKRSDIQQNEVLPELCDIQDLSGKRLQYVRLAQAKFKRPVVTNSDFKTVKLPDDITPLSPIDITTSKQNENKNYLSTHDNVYLKNNWKSSLDDLSRIEEPITSSNSFTREWFNKTLWKDRQSEKF</sequence>
<dbReference type="PANTHER" id="PTHR31220:SF1">
    <property type="entry name" value="GH21176P"/>
    <property type="match status" value="1"/>
</dbReference>
<dbReference type="Proteomes" id="UP000008854">
    <property type="component" value="Unassembled WGS sequence"/>
</dbReference>
<evidence type="ECO:0000256" key="2">
    <source>
        <dbReference type="ARBA" id="ARBA00004514"/>
    </source>
</evidence>
<comment type="subcellular location">
    <subcellularLocation>
        <location evidence="1">Cell membrane</location>
    </subcellularLocation>
    <subcellularLocation>
        <location evidence="2">Cytoplasm</location>
        <location evidence="2">Cytosol</location>
    </subcellularLocation>
</comment>
<evidence type="ECO:0000313" key="10">
    <source>
        <dbReference type="WBParaSite" id="Smp_156280.1"/>
    </source>
</evidence>
<keyword evidence="9" id="KW-1185">Reference proteome</keyword>
<dbReference type="GO" id="GO:0046854">
    <property type="term" value="P:phosphatidylinositol phosphate biosynthetic process"/>
    <property type="evidence" value="ECO:0007669"/>
    <property type="project" value="TreeGrafter"/>
</dbReference>
<feature type="transmembrane region" description="Helical" evidence="8">
    <location>
        <begin position="116"/>
        <end position="136"/>
    </location>
</feature>
<evidence type="ECO:0000256" key="7">
    <source>
        <dbReference type="SAM" id="MobiDB-lite"/>
    </source>
</evidence>
<dbReference type="InParanoid" id="A0A3Q0KQI1"/>
<evidence type="ECO:0000256" key="8">
    <source>
        <dbReference type="SAM" id="Phobius"/>
    </source>
</evidence>
<proteinExistence type="inferred from homology"/>
<dbReference type="WBParaSite" id="Smp_156280.1">
    <property type="protein sequence ID" value="Smp_156280.1"/>
    <property type="gene ID" value="Smp_156280"/>
</dbReference>
<feature type="compositionally biased region" description="Basic and acidic residues" evidence="7">
    <location>
        <begin position="434"/>
        <end position="446"/>
    </location>
</feature>
<keyword evidence="8" id="KW-1133">Transmembrane helix</keyword>
<evidence type="ECO:0000256" key="3">
    <source>
        <dbReference type="ARBA" id="ARBA00022475"/>
    </source>
</evidence>
<evidence type="ECO:0000256" key="5">
    <source>
        <dbReference type="ARBA" id="ARBA00023136"/>
    </source>
</evidence>
<dbReference type="GO" id="GO:0005829">
    <property type="term" value="C:cytosol"/>
    <property type="evidence" value="ECO:0007669"/>
    <property type="project" value="UniProtKB-SubCell"/>
</dbReference>
<keyword evidence="8" id="KW-0812">Transmembrane</keyword>
<feature type="region of interest" description="Disordered" evidence="7">
    <location>
        <begin position="431"/>
        <end position="463"/>
    </location>
</feature>
<dbReference type="AlphaFoldDB" id="A0A3Q0KQI1"/>
<dbReference type="GO" id="GO:0005886">
    <property type="term" value="C:plasma membrane"/>
    <property type="evidence" value="ECO:0007669"/>
    <property type="project" value="UniProtKB-SubCell"/>
</dbReference>
<organism evidence="9 10">
    <name type="scientific">Schistosoma mansoni</name>
    <name type="common">Blood fluke</name>
    <dbReference type="NCBI Taxonomy" id="6183"/>
    <lineage>
        <taxon>Eukaryota</taxon>
        <taxon>Metazoa</taxon>
        <taxon>Spiralia</taxon>
        <taxon>Lophotrochozoa</taxon>
        <taxon>Platyhelminthes</taxon>
        <taxon>Trematoda</taxon>
        <taxon>Digenea</taxon>
        <taxon>Strigeidida</taxon>
        <taxon>Schistosomatoidea</taxon>
        <taxon>Schistosomatidae</taxon>
        <taxon>Schistosoma</taxon>
    </lineage>
</organism>
<dbReference type="InterPro" id="IPR018619">
    <property type="entry name" value="Hyccin"/>
</dbReference>
<dbReference type="Pfam" id="PF09790">
    <property type="entry name" value="Hyccin"/>
    <property type="match status" value="1"/>
</dbReference>
<evidence type="ECO:0000313" key="9">
    <source>
        <dbReference type="Proteomes" id="UP000008854"/>
    </source>
</evidence>
<dbReference type="PANTHER" id="PTHR31220">
    <property type="entry name" value="HYCCIN RELATED"/>
    <property type="match status" value="1"/>
</dbReference>
<evidence type="ECO:0000256" key="6">
    <source>
        <dbReference type="ARBA" id="ARBA00034482"/>
    </source>
</evidence>